<reference evidence="2 3" key="1">
    <citation type="submission" date="2023-03" db="EMBL/GenBank/DDBJ databases">
        <title>Genome insight into feeding habits of ladybird beetles.</title>
        <authorList>
            <person name="Li H.-S."/>
            <person name="Huang Y.-H."/>
            <person name="Pang H."/>
        </authorList>
    </citation>
    <scope>NUCLEOTIDE SEQUENCE [LARGE SCALE GENOMIC DNA]</scope>
    <source>
        <strain evidence="2">SYSU_2023b</strain>
        <tissue evidence="2">Whole body</tissue>
    </source>
</reference>
<evidence type="ECO:0000313" key="3">
    <source>
        <dbReference type="Proteomes" id="UP001431783"/>
    </source>
</evidence>
<accession>A0AAW1UJ59</accession>
<gene>
    <name evidence="2" type="ORF">WA026_001816</name>
</gene>
<evidence type="ECO:0000313" key="2">
    <source>
        <dbReference type="EMBL" id="KAK9883646.1"/>
    </source>
</evidence>
<feature type="chain" id="PRO_5043867276" evidence="1">
    <location>
        <begin position="21"/>
        <end position="112"/>
    </location>
</feature>
<dbReference type="Proteomes" id="UP001431783">
    <property type="component" value="Unassembled WGS sequence"/>
</dbReference>
<name>A0AAW1UJ59_9CUCU</name>
<keyword evidence="1" id="KW-0732">Signal</keyword>
<feature type="signal peptide" evidence="1">
    <location>
        <begin position="1"/>
        <end position="20"/>
    </location>
</feature>
<keyword evidence="3" id="KW-1185">Reference proteome</keyword>
<sequence length="112" mass="13147">MPKFSFFLFVFFFLFVGHECVKECNKCAVDVPDTRCAWGAHYVTEKEICSEEKDYCYTIKYLKQVNGKYRTFHERGCGAKDFCESQKGKDIGVPYCEVCNIEDNCNDHQFKF</sequence>
<organism evidence="2 3">
    <name type="scientific">Henosepilachna vigintioctopunctata</name>
    <dbReference type="NCBI Taxonomy" id="420089"/>
    <lineage>
        <taxon>Eukaryota</taxon>
        <taxon>Metazoa</taxon>
        <taxon>Ecdysozoa</taxon>
        <taxon>Arthropoda</taxon>
        <taxon>Hexapoda</taxon>
        <taxon>Insecta</taxon>
        <taxon>Pterygota</taxon>
        <taxon>Neoptera</taxon>
        <taxon>Endopterygota</taxon>
        <taxon>Coleoptera</taxon>
        <taxon>Polyphaga</taxon>
        <taxon>Cucujiformia</taxon>
        <taxon>Coccinelloidea</taxon>
        <taxon>Coccinellidae</taxon>
        <taxon>Epilachninae</taxon>
        <taxon>Epilachnini</taxon>
        <taxon>Henosepilachna</taxon>
    </lineage>
</organism>
<dbReference type="EMBL" id="JARQZJ010000091">
    <property type="protein sequence ID" value="KAK9883646.1"/>
    <property type="molecule type" value="Genomic_DNA"/>
</dbReference>
<proteinExistence type="predicted"/>
<comment type="caution">
    <text evidence="2">The sequence shown here is derived from an EMBL/GenBank/DDBJ whole genome shotgun (WGS) entry which is preliminary data.</text>
</comment>
<dbReference type="AlphaFoldDB" id="A0AAW1UJ59"/>
<protein>
    <submittedName>
        <fullName evidence="2">Uncharacterized protein</fullName>
    </submittedName>
</protein>
<evidence type="ECO:0000256" key="1">
    <source>
        <dbReference type="SAM" id="SignalP"/>
    </source>
</evidence>